<evidence type="ECO:0000256" key="7">
    <source>
        <dbReference type="ARBA" id="ARBA00048679"/>
    </source>
</evidence>
<dbReference type="GO" id="GO:0005524">
    <property type="term" value="F:ATP binding"/>
    <property type="evidence" value="ECO:0007669"/>
    <property type="project" value="UniProtKB-UniRule"/>
</dbReference>
<feature type="region of interest" description="Disordered" evidence="10">
    <location>
        <begin position="449"/>
        <end position="476"/>
    </location>
</feature>
<feature type="region of interest" description="Disordered" evidence="10">
    <location>
        <begin position="781"/>
        <end position="819"/>
    </location>
</feature>
<dbReference type="SMART" id="SM00220">
    <property type="entry name" value="S_TKc"/>
    <property type="match status" value="1"/>
</dbReference>
<keyword evidence="4 13" id="KW-0418">Kinase</keyword>
<dbReference type="InterPro" id="IPR008271">
    <property type="entry name" value="Ser/Thr_kinase_AS"/>
</dbReference>
<feature type="compositionally biased region" description="Low complexity" evidence="10">
    <location>
        <begin position="246"/>
        <end position="257"/>
    </location>
</feature>
<comment type="catalytic activity">
    <reaction evidence="7">
        <text>L-seryl-[protein] + ATP = O-phospho-L-seryl-[protein] + ADP + H(+)</text>
        <dbReference type="Rhea" id="RHEA:17989"/>
        <dbReference type="Rhea" id="RHEA-COMP:9863"/>
        <dbReference type="Rhea" id="RHEA-COMP:11604"/>
        <dbReference type="ChEBI" id="CHEBI:15378"/>
        <dbReference type="ChEBI" id="CHEBI:29999"/>
        <dbReference type="ChEBI" id="CHEBI:30616"/>
        <dbReference type="ChEBI" id="CHEBI:83421"/>
        <dbReference type="ChEBI" id="CHEBI:456216"/>
        <dbReference type="EC" id="2.7.11.1"/>
    </reaction>
</comment>
<dbReference type="PANTHER" id="PTHR44329">
    <property type="entry name" value="SERINE/THREONINE-PROTEIN KINASE TNNI3K-RELATED"/>
    <property type="match status" value="1"/>
</dbReference>
<sequence length="819" mass="86551">MKNAQLPSPLYDRDPSSTCLLLLEHILETQPSLLPGGVSRNSFPATPSSNIINLDGDLNTSDNEVADSSTILYYAHGGSPGSGFCFFLDNCTDDYLTTVRVVVPDVPGILSAATNSFEAEGLDIMHCQMDQLEGLQEGWAYIECLVSDERGDKVMDAAMARSLCQQMRRKLTERLQSAKRRSHHHGNHRQHANRPSFLDRMRVGPGRAGSPADTPAASSGPAASGSLAGRVAEGLELEDRRPGSDPGAAPQQAGSPAGRDAAFALLLQGCGGRAAEKPSCSSSSASSGHAEAERPAGGSAASAEGEGSGCSSVRSRASSATAAEVMSQPLRVVSADISLPEALTVMTEMGSSCLLVDNGPAREPGLVTRRDFVAKGSARRAFAVGDIQSRPIAAAARDDPIAAVASLMSSSKVKRVLVRDPLLAGHEDKTLQYVGEVTEDTVVGLALLPSRPREAPAGREGLPPPPSARPRKQDTVSRVLEGRADPWEIPFSEVSLISRIGQGSFGEVWHGRWRGTDVAVKRLWGLQGSLEEAASAARDFHREISLLARIRHPNVVMFLGACCAGPDVALVMEYCPRGTLHRLLHRSAGAVPPLPMRLRMAAHVARGMLALHSASPRIIHRDLKTANLLVGASFDVKVCDFGLSRTMEHAAASCSNRSQSAFGTVEYAAPEVLRGEPYSEKCDVWSFGVVLWEMLSAQRPFQGMHSVSIIAGVSLGRLSLPPLPEDVASGALRDLVERCCQQEAAARPSFVEILTLLEEEHPRPKASGRSDISKAAAASGDRWGGAAAGGAGVVTGAAPAQAPDLDSPFASMAERGEPS</sequence>
<feature type="binding site" evidence="9">
    <location>
        <position position="521"/>
    </location>
    <ligand>
        <name>ATP</name>
        <dbReference type="ChEBI" id="CHEBI:30616"/>
    </ligand>
</feature>
<feature type="region of interest" description="Disordered" evidence="10">
    <location>
        <begin position="275"/>
        <end position="315"/>
    </location>
</feature>
<feature type="region of interest" description="Disordered" evidence="10">
    <location>
        <begin position="172"/>
        <end position="226"/>
    </location>
</feature>
<proteinExistence type="predicted"/>
<evidence type="ECO:0000256" key="2">
    <source>
        <dbReference type="ARBA" id="ARBA00022679"/>
    </source>
</evidence>
<dbReference type="InterPro" id="IPR051681">
    <property type="entry name" value="Ser/Thr_Kinases-Pseudokinases"/>
</dbReference>
<dbReference type="PROSITE" id="PS00108">
    <property type="entry name" value="PROTEIN_KINASE_ST"/>
    <property type="match status" value="1"/>
</dbReference>
<dbReference type="InterPro" id="IPR000644">
    <property type="entry name" value="CBS_dom"/>
</dbReference>
<keyword evidence="8" id="KW-0129">CBS domain</keyword>
<feature type="domain" description="CBS" evidence="12">
    <location>
        <begin position="326"/>
        <end position="382"/>
    </location>
</feature>
<dbReference type="PRINTS" id="PR00109">
    <property type="entry name" value="TYRKINASE"/>
</dbReference>
<dbReference type="GO" id="GO:0004674">
    <property type="term" value="F:protein serine/threonine kinase activity"/>
    <property type="evidence" value="ECO:0007669"/>
    <property type="project" value="UniProtKB-KW"/>
</dbReference>
<dbReference type="PROSITE" id="PS00107">
    <property type="entry name" value="PROTEIN_KINASE_ATP"/>
    <property type="match status" value="1"/>
</dbReference>
<dbReference type="CDD" id="cd13999">
    <property type="entry name" value="STKc_MAP3K-like"/>
    <property type="match status" value="1"/>
</dbReference>
<comment type="catalytic activity">
    <reaction evidence="6">
        <text>L-threonyl-[protein] + ATP = O-phospho-L-threonyl-[protein] + ADP + H(+)</text>
        <dbReference type="Rhea" id="RHEA:46608"/>
        <dbReference type="Rhea" id="RHEA-COMP:11060"/>
        <dbReference type="Rhea" id="RHEA-COMP:11605"/>
        <dbReference type="ChEBI" id="CHEBI:15378"/>
        <dbReference type="ChEBI" id="CHEBI:30013"/>
        <dbReference type="ChEBI" id="CHEBI:30616"/>
        <dbReference type="ChEBI" id="CHEBI:61977"/>
        <dbReference type="ChEBI" id="CHEBI:456216"/>
        <dbReference type="EC" id="2.7.11.1"/>
    </reaction>
</comment>
<evidence type="ECO:0000256" key="9">
    <source>
        <dbReference type="PROSITE-ProRule" id="PRU10141"/>
    </source>
</evidence>
<evidence type="ECO:0000256" key="4">
    <source>
        <dbReference type="ARBA" id="ARBA00022777"/>
    </source>
</evidence>
<feature type="compositionally biased region" description="Low complexity" evidence="10">
    <location>
        <begin position="277"/>
        <end position="315"/>
    </location>
</feature>
<feature type="compositionally biased region" description="Basic residues" evidence="10">
    <location>
        <begin position="172"/>
        <end position="192"/>
    </location>
</feature>
<dbReference type="PANTHER" id="PTHR44329:SF298">
    <property type="entry name" value="MIXED LINEAGE KINASE DOMAIN-LIKE PROTEIN"/>
    <property type="match status" value="1"/>
</dbReference>
<evidence type="ECO:0000259" key="11">
    <source>
        <dbReference type="PROSITE" id="PS50011"/>
    </source>
</evidence>
<dbReference type="SUPFAM" id="SSF54631">
    <property type="entry name" value="CBS-domain pair"/>
    <property type="match status" value="1"/>
</dbReference>
<accession>A0A061SBH1</accession>
<organism evidence="13">
    <name type="scientific">Tetraselmis sp. GSL018</name>
    <dbReference type="NCBI Taxonomy" id="582737"/>
    <lineage>
        <taxon>Eukaryota</taxon>
        <taxon>Viridiplantae</taxon>
        <taxon>Chlorophyta</taxon>
        <taxon>core chlorophytes</taxon>
        <taxon>Chlorodendrophyceae</taxon>
        <taxon>Chlorodendrales</taxon>
        <taxon>Chlorodendraceae</taxon>
        <taxon>Tetraselmis</taxon>
    </lineage>
</organism>
<gene>
    <name evidence="13" type="primary">LZK</name>
    <name evidence="13" type="ORF">TSPGSL018_10344</name>
</gene>
<dbReference type="Pfam" id="PF00571">
    <property type="entry name" value="CBS"/>
    <property type="match status" value="1"/>
</dbReference>
<evidence type="ECO:0000256" key="1">
    <source>
        <dbReference type="ARBA" id="ARBA00022527"/>
    </source>
</evidence>
<feature type="compositionally biased region" description="Low complexity" evidence="10">
    <location>
        <begin position="208"/>
        <end position="226"/>
    </location>
</feature>
<dbReference type="InterPro" id="IPR046342">
    <property type="entry name" value="CBS_dom_sf"/>
</dbReference>
<evidence type="ECO:0000256" key="3">
    <source>
        <dbReference type="ARBA" id="ARBA00022741"/>
    </source>
</evidence>
<evidence type="ECO:0000259" key="12">
    <source>
        <dbReference type="PROSITE" id="PS51371"/>
    </source>
</evidence>
<evidence type="ECO:0000313" key="13">
    <source>
        <dbReference type="EMBL" id="JAC80404.1"/>
    </source>
</evidence>
<dbReference type="FunFam" id="3.30.200.20:FF:000034">
    <property type="entry name" value="Kinase suppressor of Ras 1"/>
    <property type="match status" value="1"/>
</dbReference>
<keyword evidence="2" id="KW-0808">Transferase</keyword>
<dbReference type="Pfam" id="PF07714">
    <property type="entry name" value="PK_Tyr_Ser-Thr"/>
    <property type="match status" value="1"/>
</dbReference>
<evidence type="ECO:0000256" key="6">
    <source>
        <dbReference type="ARBA" id="ARBA00047899"/>
    </source>
</evidence>
<feature type="compositionally biased region" description="Gly residues" evidence="10">
    <location>
        <begin position="782"/>
        <end position="793"/>
    </location>
</feature>
<dbReference type="InterPro" id="IPR011009">
    <property type="entry name" value="Kinase-like_dom_sf"/>
</dbReference>
<reference evidence="13" key="1">
    <citation type="submission" date="2014-05" db="EMBL/GenBank/DDBJ databases">
        <title>The transcriptome of the halophilic microalga Tetraselmis sp. GSL018 isolated from the Great Salt Lake, Utah.</title>
        <authorList>
            <person name="Jinkerson R.E."/>
            <person name="D'Adamo S."/>
            <person name="Posewitz M.C."/>
        </authorList>
    </citation>
    <scope>NUCLEOTIDE SEQUENCE</scope>
    <source>
        <strain evidence="13">GSL018</strain>
    </source>
</reference>
<dbReference type="Gene3D" id="3.30.200.20">
    <property type="entry name" value="Phosphorylase Kinase, domain 1"/>
    <property type="match status" value="1"/>
</dbReference>
<dbReference type="PROSITE" id="PS50011">
    <property type="entry name" value="PROTEIN_KINASE_DOM"/>
    <property type="match status" value="1"/>
</dbReference>
<dbReference type="InterPro" id="IPR001245">
    <property type="entry name" value="Ser-Thr/Tyr_kinase_cat_dom"/>
</dbReference>
<evidence type="ECO:0000256" key="10">
    <source>
        <dbReference type="SAM" id="MobiDB-lite"/>
    </source>
</evidence>
<keyword evidence="1" id="KW-0723">Serine/threonine-protein kinase</keyword>
<evidence type="ECO:0000256" key="8">
    <source>
        <dbReference type="PROSITE-ProRule" id="PRU00703"/>
    </source>
</evidence>
<dbReference type="SUPFAM" id="SSF56112">
    <property type="entry name" value="Protein kinase-like (PK-like)"/>
    <property type="match status" value="1"/>
</dbReference>
<protein>
    <submittedName>
        <fullName evidence="13">Mitogen-activated protein kinase kinase kinase 13</fullName>
    </submittedName>
</protein>
<name>A0A061SBH1_9CHLO</name>
<dbReference type="CDD" id="cd02205">
    <property type="entry name" value="CBS_pair_SF"/>
    <property type="match status" value="1"/>
</dbReference>
<dbReference type="EMBL" id="GBEZ01004842">
    <property type="protein sequence ID" value="JAC80404.1"/>
    <property type="molecule type" value="Transcribed_RNA"/>
</dbReference>
<dbReference type="CDD" id="cd02116">
    <property type="entry name" value="ACT"/>
    <property type="match status" value="1"/>
</dbReference>
<dbReference type="InterPro" id="IPR000719">
    <property type="entry name" value="Prot_kinase_dom"/>
</dbReference>
<keyword evidence="3 9" id="KW-0547">Nucleotide-binding</keyword>
<keyword evidence="5 9" id="KW-0067">ATP-binding</keyword>
<dbReference type="PROSITE" id="PS51371">
    <property type="entry name" value="CBS"/>
    <property type="match status" value="1"/>
</dbReference>
<feature type="region of interest" description="Disordered" evidence="10">
    <location>
        <begin position="238"/>
        <end position="257"/>
    </location>
</feature>
<dbReference type="InterPro" id="IPR017441">
    <property type="entry name" value="Protein_kinase_ATP_BS"/>
</dbReference>
<feature type="domain" description="Protein kinase" evidence="11">
    <location>
        <begin position="494"/>
        <end position="764"/>
    </location>
</feature>
<dbReference type="Gene3D" id="3.10.580.10">
    <property type="entry name" value="CBS-domain"/>
    <property type="match status" value="1"/>
</dbReference>
<dbReference type="AlphaFoldDB" id="A0A061SBH1"/>
<evidence type="ECO:0000256" key="5">
    <source>
        <dbReference type="ARBA" id="ARBA00022840"/>
    </source>
</evidence>
<dbReference type="Gene3D" id="1.10.510.10">
    <property type="entry name" value="Transferase(Phosphotransferase) domain 1"/>
    <property type="match status" value="1"/>
</dbReference>